<accession>A0AA43QZQ4</accession>
<dbReference type="SUPFAM" id="SSF52499">
    <property type="entry name" value="Isochorismatase-like hydrolases"/>
    <property type="match status" value="1"/>
</dbReference>
<evidence type="ECO:0000259" key="1">
    <source>
        <dbReference type="Pfam" id="PF00857"/>
    </source>
</evidence>
<dbReference type="PANTHER" id="PTHR47297">
    <property type="match status" value="1"/>
</dbReference>
<feature type="domain" description="Isochorismatase-like" evidence="1">
    <location>
        <begin position="43"/>
        <end position="211"/>
    </location>
</feature>
<dbReference type="InterPro" id="IPR036380">
    <property type="entry name" value="Isochorismatase-like_sf"/>
</dbReference>
<evidence type="ECO:0000313" key="3">
    <source>
        <dbReference type="Proteomes" id="UP001162175"/>
    </source>
</evidence>
<keyword evidence="2" id="KW-0378">Hydrolase</keyword>
<dbReference type="Gene3D" id="3.40.50.850">
    <property type="entry name" value="Isochorismatase-like"/>
    <property type="match status" value="1"/>
</dbReference>
<sequence length="215" mass="24872">MSHNRCIQLKLYYFFQNVKIIVNYKGFLQINFETGGYVKLKKIIFVVDMLKGFCTIGPLASKDINNLVPNIAEFLEKNKEEKIVFLCDSHSKDDIEMESYPIHCLNNTDESEIEDLLKPFAKEIINKNTTNSFLAIKDKSIFEDYDAFEIIGCCTDICVLQFALTLKTYLNSIHLNKDVIVFKNLVDTFDSENHNRKEYHDFALKLMANSGIIIK</sequence>
<reference evidence="2" key="1">
    <citation type="submission" date="2022-11" db="EMBL/GenBank/DDBJ databases">
        <title>Draft genome of Mycoplasma arginini isolated from fly.</title>
        <authorList>
            <person name="Severgnini M."/>
            <person name="Gioia G."/>
            <person name="Cremonesi P."/>
            <person name="Moroni P."/>
            <person name="Addis M.F."/>
            <person name="Castiglioni B."/>
        </authorList>
    </citation>
    <scope>NUCLEOTIDE SEQUENCE</scope>
    <source>
        <strain evidence="2">QMP CG1-1632</strain>
    </source>
</reference>
<dbReference type="GO" id="GO:0019365">
    <property type="term" value="P:pyridine nucleotide salvage"/>
    <property type="evidence" value="ECO:0007669"/>
    <property type="project" value="InterPro"/>
</dbReference>
<gene>
    <name evidence="2" type="ORF">DCBHLPFO_00134</name>
</gene>
<dbReference type="EMBL" id="JAPFAR010000042">
    <property type="protein sequence ID" value="MDI3349500.1"/>
    <property type="molecule type" value="Genomic_DNA"/>
</dbReference>
<dbReference type="CDD" id="cd00431">
    <property type="entry name" value="cysteine_hydrolases"/>
    <property type="match status" value="1"/>
</dbReference>
<dbReference type="Pfam" id="PF00857">
    <property type="entry name" value="Isochorismatase"/>
    <property type="match status" value="1"/>
</dbReference>
<dbReference type="GO" id="GO:0008936">
    <property type="term" value="F:nicotinamidase activity"/>
    <property type="evidence" value="ECO:0007669"/>
    <property type="project" value="InterPro"/>
</dbReference>
<dbReference type="PANTHER" id="PTHR47297:SF2">
    <property type="entry name" value="OS02G0606800 PROTEIN"/>
    <property type="match status" value="1"/>
</dbReference>
<name>A0AA43QZQ4_MYCAR</name>
<dbReference type="AlphaFoldDB" id="A0AA43QZQ4"/>
<comment type="caution">
    <text evidence="2">The sequence shown here is derived from an EMBL/GenBank/DDBJ whole genome shotgun (WGS) entry which is preliminary data.</text>
</comment>
<protein>
    <submittedName>
        <fullName evidence="2">Cysteine hydrolase</fullName>
    </submittedName>
</protein>
<dbReference type="InterPro" id="IPR044717">
    <property type="entry name" value="NIC1"/>
</dbReference>
<proteinExistence type="predicted"/>
<evidence type="ECO:0000313" key="2">
    <source>
        <dbReference type="EMBL" id="MDI3349500.1"/>
    </source>
</evidence>
<organism evidence="2 3">
    <name type="scientific">Mycoplasmopsis arginini</name>
    <name type="common">Mycoplasma arginini</name>
    <dbReference type="NCBI Taxonomy" id="2094"/>
    <lineage>
        <taxon>Bacteria</taxon>
        <taxon>Bacillati</taxon>
        <taxon>Mycoplasmatota</taxon>
        <taxon>Mycoplasmoidales</taxon>
        <taxon>Metamycoplasmataceae</taxon>
        <taxon>Mycoplasmopsis</taxon>
    </lineage>
</organism>
<dbReference type="Proteomes" id="UP001162175">
    <property type="component" value="Unassembled WGS sequence"/>
</dbReference>
<dbReference type="InterPro" id="IPR000868">
    <property type="entry name" value="Isochorismatase-like_dom"/>
</dbReference>